<sequence>MSNNFEDSLDFEIRFLNSSLNINNKLLILNILKKYSTFTLKDFMRGNEIGAIDPPFFNQVVEGENYSFHFSSFEVKEKLFFFFMKMEIKFFNKEIFFLIIKQKIVPIGKEFARLASQYNKYSTQT</sequence>
<reference evidence="1 2" key="1">
    <citation type="journal article" date="2011" name="Genome Res.">
        <title>Phylogeny-wide analysis of social amoeba genomes highlights ancient origins for complex intercellular communication.</title>
        <authorList>
            <person name="Heidel A.J."/>
            <person name="Lawal H.M."/>
            <person name="Felder M."/>
            <person name="Schilde C."/>
            <person name="Helps N.R."/>
            <person name="Tunggal B."/>
            <person name="Rivero F."/>
            <person name="John U."/>
            <person name="Schleicher M."/>
            <person name="Eichinger L."/>
            <person name="Platzer M."/>
            <person name="Noegel A.A."/>
            <person name="Schaap P."/>
            <person name="Gloeckner G."/>
        </authorList>
    </citation>
    <scope>NUCLEOTIDE SEQUENCE [LARGE SCALE GENOMIC DNA]</scope>
    <source>
        <strain evidence="2">ATCC 26659 / Pp 5 / PN500</strain>
    </source>
</reference>
<accession>D3B7Q0</accession>
<organism evidence="1 2">
    <name type="scientific">Heterostelium pallidum (strain ATCC 26659 / Pp 5 / PN500)</name>
    <name type="common">Cellular slime mold</name>
    <name type="synonym">Polysphondylium pallidum</name>
    <dbReference type="NCBI Taxonomy" id="670386"/>
    <lineage>
        <taxon>Eukaryota</taxon>
        <taxon>Amoebozoa</taxon>
        <taxon>Evosea</taxon>
        <taxon>Eumycetozoa</taxon>
        <taxon>Dictyostelia</taxon>
        <taxon>Acytosteliales</taxon>
        <taxon>Acytosteliaceae</taxon>
        <taxon>Heterostelium</taxon>
    </lineage>
</organism>
<dbReference type="EMBL" id="ADBJ01000018">
    <property type="protein sequence ID" value="EFA82793.1"/>
    <property type="molecule type" value="Genomic_DNA"/>
</dbReference>
<keyword evidence="2" id="KW-1185">Reference proteome</keyword>
<comment type="caution">
    <text evidence="1">The sequence shown here is derived from an EMBL/GenBank/DDBJ whole genome shotgun (WGS) entry which is preliminary data.</text>
</comment>
<name>D3B7Q0_HETP5</name>
<proteinExistence type="predicted"/>
<dbReference type="InParanoid" id="D3B7Q0"/>
<dbReference type="Proteomes" id="UP000001396">
    <property type="component" value="Unassembled WGS sequence"/>
</dbReference>
<gene>
    <name evidence="1" type="ORF">PPL_04488</name>
</gene>
<protein>
    <submittedName>
        <fullName evidence="1">Uncharacterized protein</fullName>
    </submittedName>
</protein>
<dbReference type="RefSeq" id="XP_020434910.1">
    <property type="nucleotide sequence ID" value="XM_020575390.1"/>
</dbReference>
<evidence type="ECO:0000313" key="1">
    <source>
        <dbReference type="EMBL" id="EFA82793.1"/>
    </source>
</evidence>
<dbReference type="GeneID" id="31359975"/>
<evidence type="ECO:0000313" key="2">
    <source>
        <dbReference type="Proteomes" id="UP000001396"/>
    </source>
</evidence>
<dbReference type="AlphaFoldDB" id="D3B7Q0"/>